<sequence length="348" mass="39179">MKVTCPECNFSSDIPVDKIPANAQLATCPKCQIKFKFRDFEEKPTPTSCEDSDYSVQSNEQPQAYQSTVDEVETETPKQQAPADPEYPTNEQIDAEQQYVQNQEAKPEKNDTDIWQSLGSMKPEEKTTQEHNDFDEEKHIEDNEVPFEHLEKYGFFPGLFLTIKKVLLSPATFFKDMPLAGFIKPLIFFVLLAEFQEICNFIWATAGVDTSIGSDVGKIMNDSMISESLNDGTFNSIMSLFLYPLMLAALSFPLIGMTHIMLMIFGAADRGYQATFRATAYSYAPIIFCVLPVMGDMIGALISVAISIIAYKNIHNTTYMRVVLSMIMPLVLLLVILGFYMNFSQPTI</sequence>
<organism evidence="9 10">
    <name type="scientific">Maridesulfovibrio hydrothermalis AM13 = DSM 14728</name>
    <dbReference type="NCBI Taxonomy" id="1121451"/>
    <lineage>
        <taxon>Bacteria</taxon>
        <taxon>Pseudomonadati</taxon>
        <taxon>Thermodesulfobacteriota</taxon>
        <taxon>Desulfovibrionia</taxon>
        <taxon>Desulfovibrionales</taxon>
        <taxon>Desulfovibrionaceae</taxon>
        <taxon>Maridesulfovibrio</taxon>
    </lineage>
</organism>
<dbReference type="Pfam" id="PF04893">
    <property type="entry name" value="Yip1"/>
    <property type="match status" value="1"/>
</dbReference>
<name>L0RHX5_9BACT</name>
<dbReference type="PATRIC" id="fig|1121451.3.peg.3137"/>
<dbReference type="InterPro" id="IPR011723">
    <property type="entry name" value="Znf/thioredoxin_put"/>
</dbReference>
<dbReference type="AlphaFoldDB" id="L0RHX5"/>
<feature type="domain" description="Yip1" evidence="7">
    <location>
        <begin position="165"/>
        <end position="339"/>
    </location>
</feature>
<keyword evidence="10" id="KW-1185">Reference proteome</keyword>
<evidence type="ECO:0000256" key="5">
    <source>
        <dbReference type="SAM" id="MobiDB-lite"/>
    </source>
</evidence>
<evidence type="ECO:0000256" key="1">
    <source>
        <dbReference type="ARBA" id="ARBA00004141"/>
    </source>
</evidence>
<keyword evidence="2 6" id="KW-0812">Transmembrane</keyword>
<feature type="transmembrane region" description="Helical" evidence="6">
    <location>
        <begin position="322"/>
        <end position="343"/>
    </location>
</feature>
<proteinExistence type="predicted"/>
<dbReference type="GO" id="GO:0016020">
    <property type="term" value="C:membrane"/>
    <property type="evidence" value="ECO:0007669"/>
    <property type="project" value="UniProtKB-SubCell"/>
</dbReference>
<dbReference type="KEGG" id="dhy:DESAM_22929"/>
<dbReference type="Pfam" id="PF13717">
    <property type="entry name" value="Zn_ribbon_4"/>
    <property type="match status" value="1"/>
</dbReference>
<feature type="domain" description="Zinc finger/thioredoxin putative" evidence="8">
    <location>
        <begin position="1"/>
        <end position="36"/>
    </location>
</feature>
<evidence type="ECO:0008006" key="11">
    <source>
        <dbReference type="Google" id="ProtNLM"/>
    </source>
</evidence>
<dbReference type="InterPro" id="IPR006977">
    <property type="entry name" value="Yip1_dom"/>
</dbReference>
<keyword evidence="4 6" id="KW-0472">Membrane</keyword>
<evidence type="ECO:0000313" key="9">
    <source>
        <dbReference type="EMBL" id="CCO25196.1"/>
    </source>
</evidence>
<dbReference type="RefSeq" id="WP_015337794.1">
    <property type="nucleotide sequence ID" value="NC_020055.1"/>
</dbReference>
<dbReference type="STRING" id="1121451.DESAM_22929"/>
<dbReference type="HOGENOM" id="CLU_043379_0_0_7"/>
<feature type="compositionally biased region" description="Polar residues" evidence="5">
    <location>
        <begin position="45"/>
        <end position="69"/>
    </location>
</feature>
<evidence type="ECO:0000256" key="2">
    <source>
        <dbReference type="ARBA" id="ARBA00022692"/>
    </source>
</evidence>
<evidence type="ECO:0000259" key="8">
    <source>
        <dbReference type="Pfam" id="PF13717"/>
    </source>
</evidence>
<feature type="transmembrane region" description="Helical" evidence="6">
    <location>
        <begin position="285"/>
        <end position="310"/>
    </location>
</feature>
<evidence type="ECO:0000313" key="10">
    <source>
        <dbReference type="Proteomes" id="UP000010808"/>
    </source>
</evidence>
<evidence type="ECO:0000259" key="7">
    <source>
        <dbReference type="Pfam" id="PF04893"/>
    </source>
</evidence>
<dbReference type="OrthoDB" id="5469864at2"/>
<dbReference type="Proteomes" id="UP000010808">
    <property type="component" value="Chromosome"/>
</dbReference>
<dbReference type="EMBL" id="FO203522">
    <property type="protein sequence ID" value="CCO25196.1"/>
    <property type="molecule type" value="Genomic_DNA"/>
</dbReference>
<protein>
    <recommendedName>
        <fullName evidence="11">MJ0042 family finger-like domain-containing protein</fullName>
    </recommendedName>
</protein>
<feature type="transmembrane region" description="Helical" evidence="6">
    <location>
        <begin position="240"/>
        <end position="265"/>
    </location>
</feature>
<accession>L0RHX5</accession>
<evidence type="ECO:0000256" key="4">
    <source>
        <dbReference type="ARBA" id="ARBA00023136"/>
    </source>
</evidence>
<evidence type="ECO:0000256" key="3">
    <source>
        <dbReference type="ARBA" id="ARBA00022989"/>
    </source>
</evidence>
<dbReference type="eggNOG" id="COG2881">
    <property type="taxonomic scope" value="Bacteria"/>
</dbReference>
<reference evidence="9 10" key="1">
    <citation type="submission" date="2012-10" db="EMBL/GenBank/DDBJ databases">
        <authorList>
            <person name="Genoscope - CEA"/>
        </authorList>
    </citation>
    <scope>NUCLEOTIDE SEQUENCE [LARGE SCALE GENOMIC DNA]</scope>
    <source>
        <strain evidence="10">AM13 / DSM 14728</strain>
    </source>
</reference>
<comment type="subcellular location">
    <subcellularLocation>
        <location evidence="1">Membrane</location>
        <topology evidence="1">Multi-pass membrane protein</topology>
    </subcellularLocation>
</comment>
<feature type="region of interest" description="Disordered" evidence="5">
    <location>
        <begin position="42"/>
        <end position="88"/>
    </location>
</feature>
<keyword evidence="3 6" id="KW-1133">Transmembrane helix</keyword>
<evidence type="ECO:0000256" key="6">
    <source>
        <dbReference type="SAM" id="Phobius"/>
    </source>
</evidence>
<gene>
    <name evidence="9" type="ORF">DESAM_22929</name>
</gene>